<dbReference type="PROSITE" id="PS01124">
    <property type="entry name" value="HTH_ARAC_FAMILY_2"/>
    <property type="match status" value="1"/>
</dbReference>
<sequence>MTDRDKVLPLYVESIGYLPKQCPIRRKKGYPAYQWLQTVEGCGEFRYEAGSHLLHPGQGFLMPPSMPHSYESTGGDWSILFVTFEGALAGNILSGLGLLYPCQYGIGQRVRLEEALDAMVGKAMEEPQYGGTTSTADIYDFLVRLKQFGTPNAGASAPAKRDRLMPLIQWLDERHADPSLSLTDMAGYMHLTPQRLSALFQSAMGISPYAYLIGVRMQKAKDYLAAHSGMSVKEIAYATGYRDESHFVSAFRKQAGMTPNAFRRLYWR</sequence>
<dbReference type="InterPro" id="IPR018062">
    <property type="entry name" value="HTH_AraC-typ_CS"/>
</dbReference>
<dbReference type="SMART" id="SM00342">
    <property type="entry name" value="HTH_ARAC"/>
    <property type="match status" value="1"/>
</dbReference>
<gene>
    <name evidence="7" type="ORF">ACFQ2I_16275</name>
</gene>
<dbReference type="PANTHER" id="PTHR46796:SF13">
    <property type="entry name" value="HTH-TYPE TRANSCRIPTIONAL ACTIVATOR RHAS"/>
    <property type="match status" value="1"/>
</dbReference>
<protein>
    <submittedName>
        <fullName evidence="7">AraC family transcriptional regulator</fullName>
    </submittedName>
</protein>
<evidence type="ECO:0000313" key="8">
    <source>
        <dbReference type="Proteomes" id="UP001596989"/>
    </source>
</evidence>
<dbReference type="InterPro" id="IPR018060">
    <property type="entry name" value="HTH_AraC"/>
</dbReference>
<accession>A0ABW3HTU3</accession>
<dbReference type="PANTHER" id="PTHR46796">
    <property type="entry name" value="HTH-TYPE TRANSCRIPTIONAL ACTIVATOR RHAS-RELATED"/>
    <property type="match status" value="1"/>
</dbReference>
<evidence type="ECO:0000256" key="5">
    <source>
        <dbReference type="ARBA" id="ARBA00023163"/>
    </source>
</evidence>
<dbReference type="PRINTS" id="PR00032">
    <property type="entry name" value="HTHARAC"/>
</dbReference>
<organism evidence="7 8">
    <name type="scientific">Paenibacillus chungangensis</name>
    <dbReference type="NCBI Taxonomy" id="696535"/>
    <lineage>
        <taxon>Bacteria</taxon>
        <taxon>Bacillati</taxon>
        <taxon>Bacillota</taxon>
        <taxon>Bacilli</taxon>
        <taxon>Bacillales</taxon>
        <taxon>Paenibacillaceae</taxon>
        <taxon>Paenibacillus</taxon>
    </lineage>
</organism>
<dbReference type="Proteomes" id="UP001596989">
    <property type="component" value="Unassembled WGS sequence"/>
</dbReference>
<keyword evidence="1" id="KW-0963">Cytoplasm</keyword>
<dbReference type="InterPro" id="IPR037923">
    <property type="entry name" value="HTH-like"/>
</dbReference>
<name>A0ABW3HTU3_9BACL</name>
<keyword evidence="5" id="KW-0804">Transcription</keyword>
<keyword evidence="4" id="KW-0010">Activator</keyword>
<evidence type="ECO:0000256" key="1">
    <source>
        <dbReference type="ARBA" id="ARBA00022490"/>
    </source>
</evidence>
<keyword evidence="8" id="KW-1185">Reference proteome</keyword>
<dbReference type="Gene3D" id="2.60.120.280">
    <property type="entry name" value="Regulatory protein AraC"/>
    <property type="match status" value="1"/>
</dbReference>
<dbReference type="PROSITE" id="PS00041">
    <property type="entry name" value="HTH_ARAC_FAMILY_1"/>
    <property type="match status" value="1"/>
</dbReference>
<evidence type="ECO:0000259" key="6">
    <source>
        <dbReference type="PROSITE" id="PS01124"/>
    </source>
</evidence>
<dbReference type="Pfam" id="PF12833">
    <property type="entry name" value="HTH_18"/>
    <property type="match status" value="1"/>
</dbReference>
<dbReference type="EMBL" id="JBHTJZ010000024">
    <property type="protein sequence ID" value="MFD0960948.1"/>
    <property type="molecule type" value="Genomic_DNA"/>
</dbReference>
<dbReference type="SUPFAM" id="SSF51215">
    <property type="entry name" value="Regulatory protein AraC"/>
    <property type="match status" value="1"/>
</dbReference>
<comment type="caution">
    <text evidence="7">The sequence shown here is derived from an EMBL/GenBank/DDBJ whole genome shotgun (WGS) entry which is preliminary data.</text>
</comment>
<evidence type="ECO:0000256" key="3">
    <source>
        <dbReference type="ARBA" id="ARBA00023125"/>
    </source>
</evidence>
<reference evidence="8" key="1">
    <citation type="journal article" date="2019" name="Int. J. Syst. Evol. Microbiol.">
        <title>The Global Catalogue of Microorganisms (GCM) 10K type strain sequencing project: providing services to taxonomists for standard genome sequencing and annotation.</title>
        <authorList>
            <consortium name="The Broad Institute Genomics Platform"/>
            <consortium name="The Broad Institute Genome Sequencing Center for Infectious Disease"/>
            <person name="Wu L."/>
            <person name="Ma J."/>
        </authorList>
    </citation>
    <scope>NUCLEOTIDE SEQUENCE [LARGE SCALE GENOMIC DNA]</scope>
    <source>
        <strain evidence="8">CCUG 59129</strain>
    </source>
</reference>
<keyword evidence="2" id="KW-0805">Transcription regulation</keyword>
<evidence type="ECO:0000313" key="7">
    <source>
        <dbReference type="EMBL" id="MFD0960948.1"/>
    </source>
</evidence>
<dbReference type="RefSeq" id="WP_377565944.1">
    <property type="nucleotide sequence ID" value="NZ_JBHTJZ010000024.1"/>
</dbReference>
<dbReference type="InterPro" id="IPR003313">
    <property type="entry name" value="AraC-bd"/>
</dbReference>
<proteinExistence type="predicted"/>
<keyword evidence="3" id="KW-0238">DNA-binding</keyword>
<dbReference type="Gene3D" id="1.10.10.60">
    <property type="entry name" value="Homeodomain-like"/>
    <property type="match status" value="1"/>
</dbReference>
<dbReference type="InterPro" id="IPR009057">
    <property type="entry name" value="Homeodomain-like_sf"/>
</dbReference>
<evidence type="ECO:0000256" key="4">
    <source>
        <dbReference type="ARBA" id="ARBA00023159"/>
    </source>
</evidence>
<dbReference type="SUPFAM" id="SSF46689">
    <property type="entry name" value="Homeodomain-like"/>
    <property type="match status" value="1"/>
</dbReference>
<dbReference type="Pfam" id="PF02311">
    <property type="entry name" value="AraC_binding"/>
    <property type="match status" value="1"/>
</dbReference>
<feature type="domain" description="HTH araC/xylS-type" evidence="6">
    <location>
        <begin position="165"/>
        <end position="265"/>
    </location>
</feature>
<evidence type="ECO:0000256" key="2">
    <source>
        <dbReference type="ARBA" id="ARBA00023015"/>
    </source>
</evidence>
<dbReference type="InterPro" id="IPR050204">
    <property type="entry name" value="AraC_XylS_family_regulators"/>
</dbReference>
<dbReference type="InterPro" id="IPR020449">
    <property type="entry name" value="Tscrpt_reg_AraC-type_HTH"/>
</dbReference>